<dbReference type="AlphaFoldDB" id="A0A7J6VNP6"/>
<protein>
    <submittedName>
        <fullName evidence="1">Uncharacterized protein</fullName>
    </submittedName>
</protein>
<evidence type="ECO:0000313" key="2">
    <source>
        <dbReference type="Proteomes" id="UP000554482"/>
    </source>
</evidence>
<reference evidence="1 2" key="1">
    <citation type="submission" date="2020-06" db="EMBL/GenBank/DDBJ databases">
        <title>Transcriptomic and genomic resources for Thalictrum thalictroides and T. hernandezii: Facilitating candidate gene discovery in an emerging model plant lineage.</title>
        <authorList>
            <person name="Arias T."/>
            <person name="Riano-Pachon D.M."/>
            <person name="Di Stilio V.S."/>
        </authorList>
    </citation>
    <scope>NUCLEOTIDE SEQUENCE [LARGE SCALE GENOMIC DNA]</scope>
    <source>
        <strain evidence="2">cv. WT478/WT964</strain>
        <tissue evidence="1">Leaves</tissue>
    </source>
</reference>
<proteinExistence type="predicted"/>
<dbReference type="Proteomes" id="UP000554482">
    <property type="component" value="Unassembled WGS sequence"/>
</dbReference>
<organism evidence="1 2">
    <name type="scientific">Thalictrum thalictroides</name>
    <name type="common">Rue-anemone</name>
    <name type="synonym">Anemone thalictroides</name>
    <dbReference type="NCBI Taxonomy" id="46969"/>
    <lineage>
        <taxon>Eukaryota</taxon>
        <taxon>Viridiplantae</taxon>
        <taxon>Streptophyta</taxon>
        <taxon>Embryophyta</taxon>
        <taxon>Tracheophyta</taxon>
        <taxon>Spermatophyta</taxon>
        <taxon>Magnoliopsida</taxon>
        <taxon>Ranunculales</taxon>
        <taxon>Ranunculaceae</taxon>
        <taxon>Thalictroideae</taxon>
        <taxon>Thalictrum</taxon>
    </lineage>
</organism>
<sequence length="88" mass="9863">IEVLIRPDLKNHLLALSRLIHLKVGYKAHASGRELIELLCSMPNLESICFPDGYSSIWFKGQEYKLGEISLVVELLYGNLASTYGLSI</sequence>
<evidence type="ECO:0000313" key="1">
    <source>
        <dbReference type="EMBL" id="KAF5186726.1"/>
    </source>
</evidence>
<keyword evidence="2" id="KW-1185">Reference proteome</keyword>
<comment type="caution">
    <text evidence="1">The sequence shown here is derived from an EMBL/GenBank/DDBJ whole genome shotgun (WGS) entry which is preliminary data.</text>
</comment>
<dbReference type="EMBL" id="JABWDY010028905">
    <property type="protein sequence ID" value="KAF5186726.1"/>
    <property type="molecule type" value="Genomic_DNA"/>
</dbReference>
<gene>
    <name evidence="1" type="ORF">FRX31_023687</name>
</gene>
<accession>A0A7J6VNP6</accession>
<name>A0A7J6VNP6_THATH</name>
<feature type="non-terminal residue" evidence="1">
    <location>
        <position position="1"/>
    </location>
</feature>